<evidence type="ECO:0000313" key="3">
    <source>
        <dbReference type="EMBL" id="UWN56518.1"/>
    </source>
</evidence>
<dbReference type="InterPro" id="IPR011856">
    <property type="entry name" value="tRNA_endonuc-like_dom_sf"/>
</dbReference>
<sequence length="120" mass="13771">MQSREAGLRGEQAAAEWLIANGFELLHRNWRSGRYELDIVALREGVLHVVEVKCRRSGALSPPEEAMTPRKFAALMRAAEHYVALYGFDTDTQFDLVTVEYRPDGECDLHYFPNAMTPRW</sequence>
<evidence type="ECO:0000313" key="4">
    <source>
        <dbReference type="Proteomes" id="UP001059295"/>
    </source>
</evidence>
<accession>A0ABY5UWW3</accession>
<proteinExistence type="inferred from homology"/>
<dbReference type="CDD" id="cd20736">
    <property type="entry name" value="PoNe_Nuclease"/>
    <property type="match status" value="1"/>
</dbReference>
<dbReference type="InterPro" id="IPR011335">
    <property type="entry name" value="Restrct_endonuc-II-like"/>
</dbReference>
<organism evidence="3 4">
    <name type="scientific">Alistipes ihumii AP11</name>
    <dbReference type="NCBI Taxonomy" id="1211813"/>
    <lineage>
        <taxon>Bacteria</taxon>
        <taxon>Pseudomonadati</taxon>
        <taxon>Bacteroidota</taxon>
        <taxon>Bacteroidia</taxon>
        <taxon>Bacteroidales</taxon>
        <taxon>Rikenellaceae</taxon>
        <taxon>Alistipes</taxon>
    </lineage>
</organism>
<dbReference type="GeneID" id="82891582"/>
<dbReference type="SUPFAM" id="SSF52980">
    <property type="entry name" value="Restriction endonuclease-like"/>
    <property type="match status" value="1"/>
</dbReference>
<name>A0ABY5UWW3_9BACT</name>
<evidence type="ECO:0000256" key="2">
    <source>
        <dbReference type="HAMAP-Rule" id="MF_00048"/>
    </source>
</evidence>
<dbReference type="Pfam" id="PF02021">
    <property type="entry name" value="UPF0102"/>
    <property type="match status" value="1"/>
</dbReference>
<dbReference type="RefSeq" id="WP_019246790.1">
    <property type="nucleotide sequence ID" value="NZ_CAPH01000018.1"/>
</dbReference>
<dbReference type="PANTHER" id="PTHR34039:SF1">
    <property type="entry name" value="UPF0102 PROTEIN YRAN"/>
    <property type="match status" value="1"/>
</dbReference>
<dbReference type="Gene3D" id="3.40.1350.10">
    <property type="match status" value="1"/>
</dbReference>
<dbReference type="Proteomes" id="UP001059295">
    <property type="component" value="Chromosome"/>
</dbReference>
<dbReference type="HAMAP" id="MF_00048">
    <property type="entry name" value="UPF0102"/>
    <property type="match status" value="1"/>
</dbReference>
<evidence type="ECO:0000256" key="1">
    <source>
        <dbReference type="ARBA" id="ARBA00006738"/>
    </source>
</evidence>
<reference evidence="3" key="1">
    <citation type="journal article" date="2022" name="Cell">
        <title>Design, construction, and in vivo augmentation of a complex gut microbiome.</title>
        <authorList>
            <person name="Cheng A.G."/>
            <person name="Ho P.Y."/>
            <person name="Aranda-Diaz A."/>
            <person name="Jain S."/>
            <person name="Yu F.B."/>
            <person name="Meng X."/>
            <person name="Wang M."/>
            <person name="Iakiviak M."/>
            <person name="Nagashima K."/>
            <person name="Zhao A."/>
            <person name="Murugkar P."/>
            <person name="Patil A."/>
            <person name="Atabakhsh K."/>
            <person name="Weakley A."/>
            <person name="Yan J."/>
            <person name="Brumbaugh A.R."/>
            <person name="Higginbottom S."/>
            <person name="Dimas A."/>
            <person name="Shiver A.L."/>
            <person name="Deutschbauer A."/>
            <person name="Neff N."/>
            <person name="Sonnenburg J.L."/>
            <person name="Huang K.C."/>
            <person name="Fischbach M.A."/>
        </authorList>
    </citation>
    <scope>NUCLEOTIDE SEQUENCE</scope>
    <source>
        <strain evidence="3">AP11</strain>
    </source>
</reference>
<dbReference type="InterPro" id="IPR003509">
    <property type="entry name" value="UPF0102_YraN-like"/>
</dbReference>
<protein>
    <recommendedName>
        <fullName evidence="2">UPF0102 protein NQ491_07570</fullName>
    </recommendedName>
</protein>
<comment type="similarity">
    <text evidence="1 2">Belongs to the UPF0102 family.</text>
</comment>
<keyword evidence="4" id="KW-1185">Reference proteome</keyword>
<gene>
    <name evidence="3" type="ORF">NQ491_07570</name>
</gene>
<dbReference type="EMBL" id="CP102294">
    <property type="protein sequence ID" value="UWN56518.1"/>
    <property type="molecule type" value="Genomic_DNA"/>
</dbReference>
<dbReference type="PANTHER" id="PTHR34039">
    <property type="entry name" value="UPF0102 PROTEIN YRAN"/>
    <property type="match status" value="1"/>
</dbReference>